<organism evidence="3 4">
    <name type="scientific">Flavihumibacter petaseus NBRC 106054</name>
    <dbReference type="NCBI Taxonomy" id="1220578"/>
    <lineage>
        <taxon>Bacteria</taxon>
        <taxon>Pseudomonadati</taxon>
        <taxon>Bacteroidota</taxon>
        <taxon>Chitinophagia</taxon>
        <taxon>Chitinophagales</taxon>
        <taxon>Chitinophagaceae</taxon>
        <taxon>Flavihumibacter</taxon>
    </lineage>
</organism>
<protein>
    <recommendedName>
        <fullName evidence="5">DUF3857 domain-containing protein</fullName>
    </recommendedName>
</protein>
<dbReference type="EMBL" id="BBWV01000002">
    <property type="protein sequence ID" value="GAO43647.1"/>
    <property type="molecule type" value="Genomic_DNA"/>
</dbReference>
<evidence type="ECO:0000313" key="4">
    <source>
        <dbReference type="Proteomes" id="UP000033121"/>
    </source>
</evidence>
<dbReference type="Gene3D" id="2.60.120.1130">
    <property type="match status" value="1"/>
</dbReference>
<dbReference type="STRING" id="1220578.FPE01S_02_07530"/>
<dbReference type="InterPro" id="IPR002931">
    <property type="entry name" value="Transglutaminase-like"/>
</dbReference>
<proteinExistence type="predicted"/>
<dbReference type="OrthoDB" id="98874at2"/>
<evidence type="ECO:0000259" key="1">
    <source>
        <dbReference type="Pfam" id="PF01841"/>
    </source>
</evidence>
<dbReference type="Gene3D" id="3.10.620.30">
    <property type="match status" value="1"/>
</dbReference>
<evidence type="ECO:0000313" key="3">
    <source>
        <dbReference type="EMBL" id="GAO43647.1"/>
    </source>
</evidence>
<sequence length="668" mass="76153">MNLIRLGLCGLCLMAGIISRAQDKPSYKFGKVSPADFKMKAPAFDTGAHAIIVGDVGTCRIVGGDKGEFELEFERKIRAYILDINGVDLGKFVIEYYIGSDDKEEVSNIRGYTYNLEGGKVVETKLESSQVFTEKATKKWTLKKFTMPQLKAGSLFELSYTVSSPYIRNFRPWEFQSNYPSLWSEYNTEIPEYFDFVFLSQGYLPFHINKNESTGRTWMLSNAAGTGARSSFSVSGIANQKRWVMKDIPSIREESYTTTIENHRCKVDFQLSSINYPNQVAQPILSTWTKVSEELMESEHFGQPLDRNNGWMDDIVKTAVGNAVDPIEKAKRIYAWVRDNFTCTYHAGFYLTNAGFKDIVKTKSGNVADINLLLIALLRHEKIESYPVILSTRSHGYTNAVYPLMDRYNYVACGVIIGDKDFLLDASEPDLGFGKLPVQCYNGHARVVTKDPASIELDPNAIVERSLTMVVMQQEGKVISGRVQADMGYFESLRKRGTIREKGKETFFDGIRKEYGSEYTLQNLTIDSLKILDEPMKVSYDFQYSPEDQDVLYINPIMVDAMKENPFKSADRHYPVEIPFCIDDNYVLNFTIPDGYKVDELPKSTKVAFNEDEGLFEYLISADATTIQMRCRIQLRKAVFMPDEYNDLREFFAYVVKKQSEQIVLKKK</sequence>
<feature type="domain" description="Transglutaminase-like" evidence="1">
    <location>
        <begin position="316"/>
        <end position="389"/>
    </location>
</feature>
<reference evidence="3 4" key="1">
    <citation type="submission" date="2015-04" db="EMBL/GenBank/DDBJ databases">
        <title>Whole genome shotgun sequence of Flavihumibacter petaseus NBRC 106054.</title>
        <authorList>
            <person name="Miyazawa S."/>
            <person name="Hosoyama A."/>
            <person name="Hashimoto M."/>
            <person name="Noguchi M."/>
            <person name="Tsuchikane K."/>
            <person name="Ohji S."/>
            <person name="Yamazoe A."/>
            <person name="Ichikawa N."/>
            <person name="Kimura A."/>
            <person name="Fujita N."/>
        </authorList>
    </citation>
    <scope>NUCLEOTIDE SEQUENCE [LARGE SCALE GENOMIC DNA]</scope>
    <source>
        <strain evidence="3 4">NBRC 106054</strain>
    </source>
</reference>
<dbReference type="Gene3D" id="2.60.40.3140">
    <property type="match status" value="1"/>
</dbReference>
<dbReference type="InterPro" id="IPR024618">
    <property type="entry name" value="DUF3857"/>
</dbReference>
<dbReference type="RefSeq" id="WP_083990254.1">
    <property type="nucleotide sequence ID" value="NZ_BBWV01000002.1"/>
</dbReference>
<dbReference type="Pfam" id="PF01841">
    <property type="entry name" value="Transglut_core"/>
    <property type="match status" value="1"/>
</dbReference>
<accession>A0A0E9N0V9</accession>
<keyword evidence="4" id="KW-1185">Reference proteome</keyword>
<dbReference type="Pfam" id="PF12969">
    <property type="entry name" value="DUF3857"/>
    <property type="match status" value="1"/>
</dbReference>
<feature type="domain" description="DUF3857" evidence="2">
    <location>
        <begin position="78"/>
        <end position="222"/>
    </location>
</feature>
<dbReference type="SUPFAM" id="SSF54001">
    <property type="entry name" value="Cysteine proteinases"/>
    <property type="match status" value="1"/>
</dbReference>
<evidence type="ECO:0000259" key="2">
    <source>
        <dbReference type="Pfam" id="PF12969"/>
    </source>
</evidence>
<dbReference type="InterPro" id="IPR038765">
    <property type="entry name" value="Papain-like_cys_pep_sf"/>
</dbReference>
<dbReference type="AlphaFoldDB" id="A0A0E9N0V9"/>
<dbReference type="Proteomes" id="UP000033121">
    <property type="component" value="Unassembled WGS sequence"/>
</dbReference>
<name>A0A0E9N0V9_9BACT</name>
<evidence type="ECO:0008006" key="5">
    <source>
        <dbReference type="Google" id="ProtNLM"/>
    </source>
</evidence>
<gene>
    <name evidence="3" type="ORF">FPE01S_02_07530</name>
</gene>
<comment type="caution">
    <text evidence="3">The sequence shown here is derived from an EMBL/GenBank/DDBJ whole genome shotgun (WGS) entry which is preliminary data.</text>
</comment>